<dbReference type="GO" id="GO:0006310">
    <property type="term" value="P:DNA recombination"/>
    <property type="evidence" value="ECO:0007669"/>
    <property type="project" value="UniProtKB-UniRule"/>
</dbReference>
<dbReference type="SMART" id="SM00493">
    <property type="entry name" value="TOPRIM"/>
    <property type="match status" value="1"/>
</dbReference>
<dbReference type="EMBL" id="AEUP01000028">
    <property type="protein sequence ID" value="EGE47583.1"/>
    <property type="molecule type" value="Genomic_DNA"/>
</dbReference>
<evidence type="ECO:0000256" key="6">
    <source>
        <dbReference type="ARBA" id="ARBA00023204"/>
    </source>
</evidence>
<proteinExistence type="inferred from homology"/>
<evidence type="ECO:0000313" key="9">
    <source>
        <dbReference type="EMBL" id="EGE47583.1"/>
    </source>
</evidence>
<accession>F1YUE4</accession>
<dbReference type="Proteomes" id="UP000018454">
    <property type="component" value="Unassembled WGS sequence"/>
</dbReference>
<comment type="caution">
    <text evidence="9">The sequence shown here is derived from an EMBL/GenBank/DDBJ whole genome shotgun (WGS) entry which is preliminary data.</text>
</comment>
<evidence type="ECO:0000256" key="3">
    <source>
        <dbReference type="ARBA" id="ARBA00022771"/>
    </source>
</evidence>
<dbReference type="HAMAP" id="MF_00017">
    <property type="entry name" value="RecR"/>
    <property type="match status" value="1"/>
</dbReference>
<keyword evidence="5 7" id="KW-0233">DNA recombination</keyword>
<keyword evidence="3 7" id="KW-0863">Zinc-finger</keyword>
<keyword evidence="6 7" id="KW-0234">DNA repair</keyword>
<dbReference type="Pfam" id="PF02132">
    <property type="entry name" value="RecR_ZnF"/>
    <property type="match status" value="1"/>
</dbReference>
<dbReference type="GO" id="GO:0003677">
    <property type="term" value="F:DNA binding"/>
    <property type="evidence" value="ECO:0007669"/>
    <property type="project" value="UniProtKB-UniRule"/>
</dbReference>
<dbReference type="SUPFAM" id="SSF111304">
    <property type="entry name" value="Recombination protein RecR"/>
    <property type="match status" value="1"/>
</dbReference>
<dbReference type="InterPro" id="IPR015967">
    <property type="entry name" value="Rcmb_RecR_Znf"/>
</dbReference>
<evidence type="ECO:0000313" key="10">
    <source>
        <dbReference type="Proteomes" id="UP000018454"/>
    </source>
</evidence>
<dbReference type="PROSITE" id="PS01300">
    <property type="entry name" value="RECR"/>
    <property type="match status" value="1"/>
</dbReference>
<feature type="domain" description="Toprim" evidence="8">
    <location>
        <begin position="82"/>
        <end position="178"/>
    </location>
</feature>
<comment type="similarity">
    <text evidence="7">Belongs to the RecR family.</text>
</comment>
<gene>
    <name evidence="7 9" type="primary">recR</name>
    <name evidence="9" type="ORF">APO_1566</name>
</gene>
<dbReference type="GO" id="GO:0006281">
    <property type="term" value="P:DNA repair"/>
    <property type="evidence" value="ECO:0007669"/>
    <property type="project" value="UniProtKB-UniRule"/>
</dbReference>
<comment type="function">
    <text evidence="7">May play a role in DNA repair. It seems to be involved in an RecBC-independent recombinational process of DNA repair. It may act with RecF and RecO.</text>
</comment>
<dbReference type="InterPro" id="IPR000093">
    <property type="entry name" value="DNA_Rcmb_RecR"/>
</dbReference>
<dbReference type="AlphaFoldDB" id="F1YUE4"/>
<keyword evidence="2 7" id="KW-0227">DNA damage</keyword>
<keyword evidence="1 7" id="KW-0479">Metal-binding</keyword>
<name>F1YUE4_9PROT</name>
<protein>
    <recommendedName>
        <fullName evidence="7">Recombination protein RecR</fullName>
    </recommendedName>
</protein>
<sequence>MSGMGGQEIEQLIRLLGRLPGFGPRSARRVALYLLKEPQTRLAPLARAMERAGNAIKTCSSCGNLDTINPCHICSDPLRDQGLICVVETVGDLWALERAGVHRGVYQVLGGTLSPLAGIGPEDLDVAPLFEKLNKGTVREIILALGATVEGATTMHWLMDQLASYGGVTVSRVAQGVPMGGALDVLDDGTLAAALGARRPA</sequence>
<evidence type="ECO:0000256" key="5">
    <source>
        <dbReference type="ARBA" id="ARBA00023172"/>
    </source>
</evidence>
<evidence type="ECO:0000256" key="7">
    <source>
        <dbReference type="HAMAP-Rule" id="MF_00017"/>
    </source>
</evidence>
<evidence type="ECO:0000256" key="1">
    <source>
        <dbReference type="ARBA" id="ARBA00022723"/>
    </source>
</evidence>
<evidence type="ECO:0000256" key="2">
    <source>
        <dbReference type="ARBA" id="ARBA00022763"/>
    </source>
</evidence>
<dbReference type="Pfam" id="PF21175">
    <property type="entry name" value="RecR_C"/>
    <property type="match status" value="1"/>
</dbReference>
<reference evidence="9 10" key="1">
    <citation type="journal article" date="2011" name="Science">
        <title>Drosophila microbiome modulates host developmental and metabolic homeostasis via insulin signaling.</title>
        <authorList>
            <person name="Shin S.C."/>
            <person name="Kim S.H."/>
            <person name="You H."/>
            <person name="Kim B."/>
            <person name="Kim A.C."/>
            <person name="Lee K.A."/>
            <person name="Yoon J.H."/>
            <person name="Ryu J.H."/>
            <person name="Lee W.J."/>
        </authorList>
    </citation>
    <scope>NUCLEOTIDE SEQUENCE [LARGE SCALE GENOMIC DNA]</scope>
    <source>
        <strain evidence="9 10">DM001</strain>
    </source>
</reference>
<dbReference type="PANTHER" id="PTHR30446">
    <property type="entry name" value="RECOMBINATION PROTEIN RECR"/>
    <property type="match status" value="1"/>
</dbReference>
<evidence type="ECO:0000256" key="4">
    <source>
        <dbReference type="ARBA" id="ARBA00022833"/>
    </source>
</evidence>
<dbReference type="InterPro" id="IPR006171">
    <property type="entry name" value="TOPRIM_dom"/>
</dbReference>
<dbReference type="Gene3D" id="1.10.8.420">
    <property type="entry name" value="RecR Domain 1"/>
    <property type="match status" value="1"/>
</dbReference>
<dbReference type="InterPro" id="IPR034137">
    <property type="entry name" value="TOPRIM_RecR"/>
</dbReference>
<dbReference type="Gene3D" id="3.40.1360.10">
    <property type="match status" value="1"/>
</dbReference>
<dbReference type="InterPro" id="IPR023627">
    <property type="entry name" value="Rcmb_RecR"/>
</dbReference>
<organism evidence="9 10">
    <name type="scientific">Acetobacter pomorum DM001</name>
    <dbReference type="NCBI Taxonomy" id="945681"/>
    <lineage>
        <taxon>Bacteria</taxon>
        <taxon>Pseudomonadati</taxon>
        <taxon>Pseudomonadota</taxon>
        <taxon>Alphaproteobacteria</taxon>
        <taxon>Acetobacterales</taxon>
        <taxon>Acetobacteraceae</taxon>
        <taxon>Acetobacter</taxon>
    </lineage>
</organism>
<dbReference type="Pfam" id="PF13662">
    <property type="entry name" value="Toprim_4"/>
    <property type="match status" value="1"/>
</dbReference>
<feature type="zinc finger region" description="C4-type" evidence="7">
    <location>
        <begin position="59"/>
        <end position="74"/>
    </location>
</feature>
<dbReference type="PROSITE" id="PS50880">
    <property type="entry name" value="TOPRIM"/>
    <property type="match status" value="1"/>
</dbReference>
<dbReference type="CDD" id="cd01025">
    <property type="entry name" value="TOPRIM_recR"/>
    <property type="match status" value="1"/>
</dbReference>
<dbReference type="PANTHER" id="PTHR30446:SF0">
    <property type="entry name" value="RECOMBINATION PROTEIN RECR"/>
    <property type="match status" value="1"/>
</dbReference>
<dbReference type="Pfam" id="PF21176">
    <property type="entry name" value="RecR_HhH"/>
    <property type="match status" value="1"/>
</dbReference>
<dbReference type="NCBIfam" id="TIGR00615">
    <property type="entry name" value="recR"/>
    <property type="match status" value="1"/>
</dbReference>
<dbReference type="GO" id="GO:0008270">
    <property type="term" value="F:zinc ion binding"/>
    <property type="evidence" value="ECO:0007669"/>
    <property type="project" value="UniProtKB-KW"/>
</dbReference>
<evidence type="ECO:0000259" key="8">
    <source>
        <dbReference type="PROSITE" id="PS50880"/>
    </source>
</evidence>
<keyword evidence="4 7" id="KW-0862">Zinc</keyword>